<name>A0ABX0D7N9_9MICC</name>
<reference evidence="3 4" key="1">
    <citation type="submission" date="2020-02" db="EMBL/GenBank/DDBJ databases">
        <title>Genome sequence of the type strain DSM 27180 of Arthrobacter silviterrae.</title>
        <authorList>
            <person name="Gao J."/>
            <person name="Sun J."/>
        </authorList>
    </citation>
    <scope>NUCLEOTIDE SEQUENCE [LARGE SCALE GENOMIC DNA]</scope>
    <source>
        <strain evidence="3 4">DSM 27180</strain>
    </source>
</reference>
<protein>
    <recommendedName>
        <fullName evidence="1">ATP-dependent Clp protease adapter protein ClpS</fullName>
    </recommendedName>
</protein>
<dbReference type="NCBIfam" id="NF000668">
    <property type="entry name" value="PRK00033.1-1"/>
    <property type="match status" value="1"/>
</dbReference>
<organism evidence="3 4">
    <name type="scientific">Arthrobacter silviterrae</name>
    <dbReference type="NCBI Taxonomy" id="2026658"/>
    <lineage>
        <taxon>Bacteria</taxon>
        <taxon>Bacillati</taxon>
        <taxon>Actinomycetota</taxon>
        <taxon>Actinomycetes</taxon>
        <taxon>Micrococcales</taxon>
        <taxon>Micrococcaceae</taxon>
        <taxon>Arthrobacter</taxon>
    </lineage>
</organism>
<comment type="function">
    <text evidence="1">Involved in the modulation of the specificity of the ClpAP-mediated ATP-dependent protein degradation.</text>
</comment>
<keyword evidence="3" id="KW-0645">Protease</keyword>
<dbReference type="Proteomes" id="UP000479226">
    <property type="component" value="Unassembled WGS sequence"/>
</dbReference>
<dbReference type="InterPro" id="IPR022935">
    <property type="entry name" value="ClpS"/>
</dbReference>
<dbReference type="GO" id="GO:0006508">
    <property type="term" value="P:proteolysis"/>
    <property type="evidence" value="ECO:0007669"/>
    <property type="project" value="UniProtKB-KW"/>
</dbReference>
<comment type="similarity">
    <text evidence="1">Belongs to the ClpS family.</text>
</comment>
<proteinExistence type="inferred from homology"/>
<evidence type="ECO:0000259" key="2">
    <source>
        <dbReference type="Pfam" id="PF02617"/>
    </source>
</evidence>
<dbReference type="GO" id="GO:0008233">
    <property type="term" value="F:peptidase activity"/>
    <property type="evidence" value="ECO:0007669"/>
    <property type="project" value="UniProtKB-KW"/>
</dbReference>
<evidence type="ECO:0000313" key="4">
    <source>
        <dbReference type="Proteomes" id="UP000479226"/>
    </source>
</evidence>
<accession>A0ABX0D7N9</accession>
<comment type="subunit">
    <text evidence="1">Binds to the N-terminal domain of the chaperone ClpA.</text>
</comment>
<sequence length="101" mass="10992">MSVSTAPETDRAPSSHELISADVPWELIVWNDPVNLMSYVSYVFQSYFGYSEAKASKLMMQVHQEGKSAVASGAKEKMEAHVVAMHGFGLWATVQKGGGRG</sequence>
<comment type="caution">
    <text evidence="3">The sequence shown here is derived from an EMBL/GenBank/DDBJ whole genome shotgun (WGS) entry which is preliminary data.</text>
</comment>
<keyword evidence="3" id="KW-0378">Hydrolase</keyword>
<dbReference type="Pfam" id="PF02617">
    <property type="entry name" value="ClpS"/>
    <property type="match status" value="1"/>
</dbReference>
<dbReference type="Gene3D" id="3.30.1390.10">
    <property type="match status" value="1"/>
</dbReference>
<gene>
    <name evidence="1 3" type="primary">clpS</name>
    <name evidence="3" type="ORF">G6N77_04460</name>
</gene>
<feature type="domain" description="Adaptor protein ClpS core" evidence="2">
    <location>
        <begin position="24"/>
        <end position="93"/>
    </location>
</feature>
<dbReference type="InterPro" id="IPR014719">
    <property type="entry name" value="Ribosomal_bL12_C/ClpS-like"/>
</dbReference>
<dbReference type="RefSeq" id="WP_165180821.1">
    <property type="nucleotide sequence ID" value="NZ_JAAKZI010000005.1"/>
</dbReference>
<keyword evidence="4" id="KW-1185">Reference proteome</keyword>
<dbReference type="EMBL" id="JAAKZI010000005">
    <property type="protein sequence ID" value="NGN82718.1"/>
    <property type="molecule type" value="Genomic_DNA"/>
</dbReference>
<evidence type="ECO:0000256" key="1">
    <source>
        <dbReference type="HAMAP-Rule" id="MF_00302"/>
    </source>
</evidence>
<dbReference type="SUPFAM" id="SSF54736">
    <property type="entry name" value="ClpS-like"/>
    <property type="match status" value="1"/>
</dbReference>
<dbReference type="InterPro" id="IPR003769">
    <property type="entry name" value="ClpS_core"/>
</dbReference>
<dbReference type="HAMAP" id="MF_00302">
    <property type="entry name" value="ClpS"/>
    <property type="match status" value="1"/>
</dbReference>
<evidence type="ECO:0000313" key="3">
    <source>
        <dbReference type="EMBL" id="NGN82718.1"/>
    </source>
</evidence>